<dbReference type="EMBL" id="CM001221">
    <property type="protein sequence ID" value="AES99032.1"/>
    <property type="molecule type" value="Genomic_DNA"/>
</dbReference>
<protein>
    <submittedName>
        <fullName evidence="3">Glutamate decarboxylase, putative</fullName>
    </submittedName>
</protein>
<dbReference type="eggNOG" id="KOG1383">
    <property type="taxonomic scope" value="Eukaryota"/>
</dbReference>
<evidence type="ECO:0000313" key="4">
    <source>
        <dbReference type="EnsemblPlants" id="AES99032"/>
    </source>
</evidence>
<dbReference type="STRING" id="3880.G7K5V1"/>
<sequence>MCSSASKIYVDKAEYPITIDLHARTSSFPYKMLQRDFGRPLVKTGLYGVSVMAFSHKHRRIYNEYTISKMLRHYGWIVLAYQMFLGAQHIIVLRAVIRARFSCALVERLVLNIKIVFRELHKFSLKLRPTLRGRGTWLNLQLVYNLY</sequence>
<name>G7K5V1_MEDTR</name>
<dbReference type="GO" id="GO:0030170">
    <property type="term" value="F:pyridoxal phosphate binding"/>
    <property type="evidence" value="ECO:0007669"/>
    <property type="project" value="InterPro"/>
</dbReference>
<organism evidence="3 5">
    <name type="scientific">Medicago truncatula</name>
    <name type="common">Barrel medic</name>
    <name type="synonym">Medicago tribuloides</name>
    <dbReference type="NCBI Taxonomy" id="3880"/>
    <lineage>
        <taxon>Eukaryota</taxon>
        <taxon>Viridiplantae</taxon>
        <taxon>Streptophyta</taxon>
        <taxon>Embryophyta</taxon>
        <taxon>Tracheophyta</taxon>
        <taxon>Spermatophyta</taxon>
        <taxon>Magnoliopsida</taxon>
        <taxon>eudicotyledons</taxon>
        <taxon>Gunneridae</taxon>
        <taxon>Pentapetalae</taxon>
        <taxon>rosids</taxon>
        <taxon>fabids</taxon>
        <taxon>Fabales</taxon>
        <taxon>Fabaceae</taxon>
        <taxon>Papilionoideae</taxon>
        <taxon>50 kb inversion clade</taxon>
        <taxon>NPAAA clade</taxon>
        <taxon>Hologalegina</taxon>
        <taxon>IRL clade</taxon>
        <taxon>Trifolieae</taxon>
        <taxon>Medicago</taxon>
    </lineage>
</organism>
<dbReference type="GO" id="GO:0006536">
    <property type="term" value="P:glutamate metabolic process"/>
    <property type="evidence" value="ECO:0007669"/>
    <property type="project" value="InterPro"/>
</dbReference>
<dbReference type="Proteomes" id="UP000002051">
    <property type="component" value="Chromosome 5"/>
</dbReference>
<dbReference type="GO" id="GO:0004351">
    <property type="term" value="F:glutamate decarboxylase activity"/>
    <property type="evidence" value="ECO:0007669"/>
    <property type="project" value="InterPro"/>
</dbReference>
<keyword evidence="2" id="KW-0472">Membrane</keyword>
<evidence type="ECO:0000256" key="2">
    <source>
        <dbReference type="SAM" id="Phobius"/>
    </source>
</evidence>
<gene>
    <name evidence="3" type="ordered locus">MTR_5g075840</name>
</gene>
<proteinExistence type="inferred from homology"/>
<evidence type="ECO:0000313" key="5">
    <source>
        <dbReference type="Proteomes" id="UP000002051"/>
    </source>
</evidence>
<reference evidence="3 5" key="1">
    <citation type="journal article" date="2011" name="Nature">
        <title>The Medicago genome provides insight into the evolution of rhizobial symbioses.</title>
        <authorList>
            <person name="Young N.D."/>
            <person name="Debelle F."/>
            <person name="Oldroyd G.E."/>
            <person name="Geurts R."/>
            <person name="Cannon S.B."/>
            <person name="Udvardi M.K."/>
            <person name="Benedito V.A."/>
            <person name="Mayer K.F."/>
            <person name="Gouzy J."/>
            <person name="Schoof H."/>
            <person name="Van de Peer Y."/>
            <person name="Proost S."/>
            <person name="Cook D.R."/>
            <person name="Meyers B.C."/>
            <person name="Spannagl M."/>
            <person name="Cheung F."/>
            <person name="De Mita S."/>
            <person name="Krishnakumar V."/>
            <person name="Gundlach H."/>
            <person name="Zhou S."/>
            <person name="Mudge J."/>
            <person name="Bharti A.K."/>
            <person name="Murray J.D."/>
            <person name="Naoumkina M.A."/>
            <person name="Rosen B."/>
            <person name="Silverstein K.A."/>
            <person name="Tang H."/>
            <person name="Rombauts S."/>
            <person name="Zhao P.X."/>
            <person name="Zhou P."/>
            <person name="Barbe V."/>
            <person name="Bardou P."/>
            <person name="Bechner M."/>
            <person name="Bellec A."/>
            <person name="Berger A."/>
            <person name="Berges H."/>
            <person name="Bidwell S."/>
            <person name="Bisseling T."/>
            <person name="Choisne N."/>
            <person name="Couloux A."/>
            <person name="Denny R."/>
            <person name="Deshpande S."/>
            <person name="Dai X."/>
            <person name="Doyle J.J."/>
            <person name="Dudez A.M."/>
            <person name="Farmer A.D."/>
            <person name="Fouteau S."/>
            <person name="Franken C."/>
            <person name="Gibelin C."/>
            <person name="Gish J."/>
            <person name="Goldstein S."/>
            <person name="Gonzalez A.J."/>
            <person name="Green P.J."/>
            <person name="Hallab A."/>
            <person name="Hartog M."/>
            <person name="Hua A."/>
            <person name="Humphray S.J."/>
            <person name="Jeong D.H."/>
            <person name="Jing Y."/>
            <person name="Jocker A."/>
            <person name="Kenton S.M."/>
            <person name="Kim D.J."/>
            <person name="Klee K."/>
            <person name="Lai H."/>
            <person name="Lang C."/>
            <person name="Lin S."/>
            <person name="Macmil S.L."/>
            <person name="Magdelenat G."/>
            <person name="Matthews L."/>
            <person name="McCorrison J."/>
            <person name="Monaghan E.L."/>
            <person name="Mun J.H."/>
            <person name="Najar F.Z."/>
            <person name="Nicholson C."/>
            <person name="Noirot C."/>
            <person name="O'Bleness M."/>
            <person name="Paule C.R."/>
            <person name="Poulain J."/>
            <person name="Prion F."/>
            <person name="Qin B."/>
            <person name="Qu C."/>
            <person name="Retzel E.F."/>
            <person name="Riddle C."/>
            <person name="Sallet E."/>
            <person name="Samain S."/>
            <person name="Samson N."/>
            <person name="Sanders I."/>
            <person name="Saurat O."/>
            <person name="Scarpelli C."/>
            <person name="Schiex T."/>
            <person name="Segurens B."/>
            <person name="Severin A.J."/>
            <person name="Sherrier D.J."/>
            <person name="Shi R."/>
            <person name="Sims S."/>
            <person name="Singer S.R."/>
            <person name="Sinharoy S."/>
            <person name="Sterck L."/>
            <person name="Viollet A."/>
            <person name="Wang B.B."/>
            <person name="Wang K."/>
            <person name="Wang M."/>
            <person name="Wang X."/>
            <person name="Warfsmann J."/>
            <person name="Weissenbach J."/>
            <person name="White D.D."/>
            <person name="White J.D."/>
            <person name="Wiley G.B."/>
            <person name="Wincker P."/>
            <person name="Xing Y."/>
            <person name="Yang L."/>
            <person name="Yao Z."/>
            <person name="Ying F."/>
            <person name="Zhai J."/>
            <person name="Zhou L."/>
            <person name="Zuber A."/>
            <person name="Denarie J."/>
            <person name="Dixon R.A."/>
            <person name="May G.D."/>
            <person name="Schwartz D.C."/>
            <person name="Rogers J."/>
            <person name="Quetier F."/>
            <person name="Town C.D."/>
            <person name="Roe B.A."/>
        </authorList>
    </citation>
    <scope>NUCLEOTIDE SEQUENCE [LARGE SCALE GENOMIC DNA]</scope>
    <source>
        <strain evidence="3">A17</strain>
        <strain evidence="4 5">cv. Jemalong A17</strain>
    </source>
</reference>
<dbReference type="AlphaFoldDB" id="G7K5V1"/>
<keyword evidence="2" id="KW-0812">Transmembrane</keyword>
<keyword evidence="2" id="KW-1133">Transmembrane helix</keyword>
<reference evidence="4" key="3">
    <citation type="submission" date="2015-04" db="UniProtKB">
        <authorList>
            <consortium name="EnsemblPlants"/>
        </authorList>
    </citation>
    <scope>IDENTIFICATION</scope>
    <source>
        <strain evidence="4">cv. Jemalong A17</strain>
    </source>
</reference>
<keyword evidence="5" id="KW-1185">Reference proteome</keyword>
<reference evidence="3 5" key="2">
    <citation type="journal article" date="2014" name="BMC Genomics">
        <title>An improved genome release (version Mt4.0) for the model legume Medicago truncatula.</title>
        <authorList>
            <person name="Tang H."/>
            <person name="Krishnakumar V."/>
            <person name="Bidwell S."/>
            <person name="Rosen B."/>
            <person name="Chan A."/>
            <person name="Zhou S."/>
            <person name="Gentzbittel L."/>
            <person name="Childs K.L."/>
            <person name="Yandell M."/>
            <person name="Gundlach H."/>
            <person name="Mayer K.F."/>
            <person name="Schwartz D.C."/>
            <person name="Town C.D."/>
        </authorList>
    </citation>
    <scope>GENOME REANNOTATION</scope>
    <source>
        <strain evidence="4 5">cv. Jemalong A17</strain>
    </source>
</reference>
<dbReference type="InterPro" id="IPR010107">
    <property type="entry name" value="Glutamate_decarboxylase"/>
</dbReference>
<dbReference type="PaxDb" id="3880-AES99032"/>
<dbReference type="HOGENOM" id="CLU_1770818_0_0_1"/>
<dbReference type="EnsemblPlants" id="AES99032">
    <property type="protein sequence ID" value="AES99032"/>
    <property type="gene ID" value="MTR_5g075840"/>
</dbReference>
<evidence type="ECO:0000313" key="3">
    <source>
        <dbReference type="EMBL" id="AES99032.1"/>
    </source>
</evidence>
<evidence type="ECO:0000256" key="1">
    <source>
        <dbReference type="ARBA" id="ARBA00009533"/>
    </source>
</evidence>
<comment type="similarity">
    <text evidence="1">Belongs to the group II decarboxylase family.</text>
</comment>
<dbReference type="PANTHER" id="PTHR43321:SF3">
    <property type="entry name" value="GLUTAMATE DECARBOXYLASE"/>
    <property type="match status" value="1"/>
</dbReference>
<accession>G7K5V1</accession>
<dbReference type="Gene3D" id="3.90.1150.160">
    <property type="match status" value="1"/>
</dbReference>
<feature type="transmembrane region" description="Helical" evidence="2">
    <location>
        <begin position="76"/>
        <end position="97"/>
    </location>
</feature>
<dbReference type="PANTHER" id="PTHR43321">
    <property type="entry name" value="GLUTAMATE DECARBOXYLASE"/>
    <property type="match status" value="1"/>
</dbReference>